<evidence type="ECO:0000313" key="3">
    <source>
        <dbReference type="EMBL" id="SBR77992.1"/>
    </source>
</evidence>
<comment type="subcellular location">
    <subcellularLocation>
        <location evidence="1">Sarcoplasmic reticulum membrane</location>
        <topology evidence="1">Single-pass type II membrane protein</topology>
    </subcellularLocation>
</comment>
<dbReference type="PANTHER" id="PTHR14106:SF0">
    <property type="entry name" value="TRIADIN"/>
    <property type="match status" value="1"/>
</dbReference>
<gene>
    <name evidence="3" type="primary">Nfu_g_1_018993</name>
</gene>
<protein>
    <recommendedName>
        <fullName evidence="4">Triadin</fullName>
    </recommendedName>
</protein>
<dbReference type="EMBL" id="HAEH01005977">
    <property type="protein sequence ID" value="SBR77992.1"/>
    <property type="molecule type" value="Transcribed_RNA"/>
</dbReference>
<dbReference type="GO" id="GO:0005102">
    <property type="term" value="F:signaling receptor binding"/>
    <property type="evidence" value="ECO:0007669"/>
    <property type="project" value="InterPro"/>
</dbReference>
<dbReference type="GO" id="GO:0033017">
    <property type="term" value="C:sarcoplasmic reticulum membrane"/>
    <property type="evidence" value="ECO:0007669"/>
    <property type="project" value="UniProtKB-SubCell"/>
</dbReference>
<evidence type="ECO:0000256" key="1">
    <source>
        <dbReference type="ARBA" id="ARBA00004157"/>
    </source>
</evidence>
<dbReference type="PANTHER" id="PTHR14106">
    <property type="entry name" value="TRIADIN"/>
    <property type="match status" value="1"/>
</dbReference>
<organism evidence="3">
    <name type="scientific">Nothobranchius rachovii</name>
    <name type="common">bluefin notho</name>
    <dbReference type="NCBI Taxonomy" id="451742"/>
    <lineage>
        <taxon>Eukaryota</taxon>
        <taxon>Metazoa</taxon>
        <taxon>Chordata</taxon>
        <taxon>Craniata</taxon>
        <taxon>Vertebrata</taxon>
        <taxon>Euteleostomi</taxon>
        <taxon>Actinopterygii</taxon>
        <taxon>Neopterygii</taxon>
        <taxon>Teleostei</taxon>
        <taxon>Neoteleostei</taxon>
        <taxon>Acanthomorphata</taxon>
        <taxon>Ovalentaria</taxon>
        <taxon>Atherinomorphae</taxon>
        <taxon>Cyprinodontiformes</taxon>
        <taxon>Nothobranchiidae</taxon>
        <taxon>Nothobranchius</taxon>
    </lineage>
</organism>
<dbReference type="InterPro" id="IPR010798">
    <property type="entry name" value="Triadin"/>
</dbReference>
<name>A0A1A8PAG2_9TELE</name>
<evidence type="ECO:0008006" key="4">
    <source>
        <dbReference type="Google" id="ProtNLM"/>
    </source>
</evidence>
<reference evidence="3" key="2">
    <citation type="submission" date="2016-06" db="EMBL/GenBank/DDBJ databases">
        <title>The genome of a short-lived fish provides insights into sex chromosome evolution and the genetic control of aging.</title>
        <authorList>
            <person name="Reichwald K."/>
            <person name="Felder M."/>
            <person name="Petzold A."/>
            <person name="Koch P."/>
            <person name="Groth M."/>
            <person name="Platzer M."/>
        </authorList>
    </citation>
    <scope>NUCLEOTIDE SEQUENCE</scope>
    <source>
        <tissue evidence="3">Brain</tissue>
    </source>
</reference>
<feature type="compositionally biased region" description="Basic and acidic residues" evidence="2">
    <location>
        <begin position="19"/>
        <end position="43"/>
    </location>
</feature>
<sequence length="159" mass="18238">MAEKKDAPRRVSAVRRKKEKEAVRKDEKPRREALPRIVMEPKTENTTAELQNSERHVSAGERKTRQTSTKPDKTVKPEKKSVKEAEDQDKQPETGKLQTEENITEKKKSSQKFFQCIYFPGKHAHYPLRPFTPAMSPAMLSPAVRSMLEQQRAARAPGQ</sequence>
<dbReference type="AlphaFoldDB" id="A0A1A8PAG2"/>
<accession>A0A1A8PAG2</accession>
<reference evidence="3" key="1">
    <citation type="submission" date="2016-05" db="EMBL/GenBank/DDBJ databases">
        <authorList>
            <person name="Lavstsen T."/>
            <person name="Jespersen J.S."/>
        </authorList>
    </citation>
    <scope>NUCLEOTIDE SEQUENCE</scope>
    <source>
        <tissue evidence="3">Brain</tissue>
    </source>
</reference>
<feature type="region of interest" description="Disordered" evidence="2">
    <location>
        <begin position="1"/>
        <end position="110"/>
    </location>
</feature>
<evidence type="ECO:0000256" key="2">
    <source>
        <dbReference type="SAM" id="MobiDB-lite"/>
    </source>
</evidence>
<feature type="compositionally biased region" description="Basic and acidic residues" evidence="2">
    <location>
        <begin position="52"/>
        <end position="93"/>
    </location>
</feature>
<proteinExistence type="predicted"/>